<accession>A0A8X8X6V2</accession>
<feature type="compositionally biased region" description="Pro residues" evidence="1">
    <location>
        <begin position="161"/>
        <end position="304"/>
    </location>
</feature>
<reference evidence="3" key="2">
    <citation type="submission" date="2020-08" db="EMBL/GenBank/DDBJ databases">
        <title>Plant Genome Project.</title>
        <authorList>
            <person name="Zhang R.-G."/>
        </authorList>
    </citation>
    <scope>NUCLEOTIDE SEQUENCE</scope>
    <source>
        <strain evidence="3">Huo1</strain>
        <tissue evidence="3">Leaf</tissue>
    </source>
</reference>
<keyword evidence="2" id="KW-0732">Signal</keyword>
<dbReference type="Proteomes" id="UP000298416">
    <property type="component" value="Unassembled WGS sequence"/>
</dbReference>
<dbReference type="PRINTS" id="PR01217">
    <property type="entry name" value="PRICHEXTENSN"/>
</dbReference>
<evidence type="ECO:0000256" key="2">
    <source>
        <dbReference type="SAM" id="SignalP"/>
    </source>
</evidence>
<evidence type="ECO:0000313" key="4">
    <source>
        <dbReference type="Proteomes" id="UP000298416"/>
    </source>
</evidence>
<dbReference type="PANTHER" id="PTHR31656">
    <property type="entry name" value="ROOT CAP DOMAIN-CONTAINING PROTEIN"/>
    <property type="match status" value="1"/>
</dbReference>
<feature type="compositionally biased region" description="Basic and acidic residues" evidence="1">
    <location>
        <begin position="129"/>
        <end position="146"/>
    </location>
</feature>
<feature type="compositionally biased region" description="Basic and acidic residues" evidence="1">
    <location>
        <begin position="98"/>
        <end position="111"/>
    </location>
</feature>
<sequence length="611" mass="63929">MGRECNSAVYVVAALLLFVAIAEADTPPGIANNPSHARCLTKKYKHCYNLEHVCPKFCPDSCTVECVSCKPICGPGSTPPPSDDGKDGDESSPPSKGTGDDDKGKGDDDGGKGNSSPPSGGKGDDDNEDGGKGKGDGDGGKGKGDDDANGGKGKGDDGKTPPNPPTPSTPPYSPSPPPSSPPPSTPTTPPTSPSPPPSTPPSSPTPTPSPSPPPPSASPPTTPSTPPTSPSPPPSSPPPSTPTTPPTSPSPPPSTPPYSPTPSPPPSSPPPTPTTPTTPPTSPSPPPSTPPSSPPPPTPTPPSSPASSPYSPPESDAASLKRKRCKNRNYPQCYGIEHVCPSSCPSTCEVDCVTCKPVCQCDMPGAVCQDPRFIGGDGLTFYFHGKKDRDFCLVTDPNLHINAHFIGKRNRNMKRDFTWVQSIAILFGNHHLLIAAQKTATWDDSVERLSLSFDGEPIPISTIWKSGTATIERDSDTNSVVVEVEGLFKISAKVVPITQQESRIHNYGITEDDCFAHLELGFKLSSLNANANGVLGQTYRQNYVSRAKMGVAMPVLGGEREFAVSNIFATDCAVSQFRRGEMLSEYEEDVLELPTMKCGTGIDGRGVVCKR</sequence>
<organism evidence="3">
    <name type="scientific">Salvia splendens</name>
    <name type="common">Scarlet sage</name>
    <dbReference type="NCBI Taxonomy" id="180675"/>
    <lineage>
        <taxon>Eukaryota</taxon>
        <taxon>Viridiplantae</taxon>
        <taxon>Streptophyta</taxon>
        <taxon>Embryophyta</taxon>
        <taxon>Tracheophyta</taxon>
        <taxon>Spermatophyta</taxon>
        <taxon>Magnoliopsida</taxon>
        <taxon>eudicotyledons</taxon>
        <taxon>Gunneridae</taxon>
        <taxon>Pentapetalae</taxon>
        <taxon>asterids</taxon>
        <taxon>lamiids</taxon>
        <taxon>Lamiales</taxon>
        <taxon>Lamiaceae</taxon>
        <taxon>Nepetoideae</taxon>
        <taxon>Mentheae</taxon>
        <taxon>Salviinae</taxon>
        <taxon>Salvia</taxon>
        <taxon>Salvia subgen. Calosphace</taxon>
        <taxon>core Calosphace</taxon>
    </lineage>
</organism>
<feature type="chain" id="PRO_5036486249" evidence="2">
    <location>
        <begin position="25"/>
        <end position="611"/>
    </location>
</feature>
<comment type="caution">
    <text evidence="3">The sequence shown here is derived from an EMBL/GenBank/DDBJ whole genome shotgun (WGS) entry which is preliminary data.</text>
</comment>
<protein>
    <submittedName>
        <fullName evidence="3">Uncharacterized protein</fullName>
    </submittedName>
</protein>
<reference evidence="3" key="1">
    <citation type="submission" date="2018-01" db="EMBL/GenBank/DDBJ databases">
        <authorList>
            <person name="Mao J.F."/>
        </authorList>
    </citation>
    <scope>NUCLEOTIDE SEQUENCE</scope>
    <source>
        <strain evidence="3">Huo1</strain>
        <tissue evidence="3">Leaf</tissue>
    </source>
</reference>
<dbReference type="InterPro" id="IPR009646">
    <property type="entry name" value="Root_cap"/>
</dbReference>
<feature type="signal peptide" evidence="2">
    <location>
        <begin position="1"/>
        <end position="24"/>
    </location>
</feature>
<dbReference type="EMBL" id="PNBA02000011">
    <property type="protein sequence ID" value="KAG6408945.1"/>
    <property type="molecule type" value="Genomic_DNA"/>
</dbReference>
<dbReference type="Pfam" id="PF06830">
    <property type="entry name" value="Root_cap"/>
    <property type="match status" value="1"/>
</dbReference>
<dbReference type="AlphaFoldDB" id="A0A8X8X6V2"/>
<evidence type="ECO:0000313" key="3">
    <source>
        <dbReference type="EMBL" id="KAG6408945.1"/>
    </source>
</evidence>
<dbReference type="OrthoDB" id="2012132at2759"/>
<evidence type="ECO:0000256" key="1">
    <source>
        <dbReference type="SAM" id="MobiDB-lite"/>
    </source>
</evidence>
<feature type="region of interest" description="Disordered" evidence="1">
    <location>
        <begin position="77"/>
        <end position="322"/>
    </location>
</feature>
<keyword evidence="4" id="KW-1185">Reference proteome</keyword>
<gene>
    <name evidence="3" type="ORF">SASPL_131973</name>
</gene>
<proteinExistence type="predicted"/>
<name>A0A8X8X6V2_SALSN</name>